<sequence length="335" mass="35115">MKIKGVTYDTGTPTVDGSVTRPHLTADTVERELAAIAGELHCTAVRLTGNDLDRLRLAAETAARLGLAVWLSPMLPNADEATALAAVEAAARIAGDLHRSGADVTLVVGCEWSLFLTGLVPGADIGTRLAALADPMSWAPEFFAAGPPPVRLNALLSTAVTTARRHFSGPVTYAAGLWEDIDWTPFDLVAVDAYRDSGNAATLRADLEALHQHEKPVVATEFGCATFTGAAEHGGSAWTLVDRADGTRRPRAGLVRDEEVQALELTSLIDLFTAAGLAGAFVFTYVTPAYPASEDPRADLDTVGYGLVRSWPDGRTTPKAAHTAVARAYAGGGAA</sequence>
<evidence type="ECO:0000313" key="1">
    <source>
        <dbReference type="EMBL" id="XDQ82667.1"/>
    </source>
</evidence>
<dbReference type="AlphaFoldDB" id="A0AB39TTW8"/>
<organism evidence="1">
    <name type="scientific">Streptomyces sp. Y1</name>
    <dbReference type="NCBI Taxonomy" id="3238634"/>
    <lineage>
        <taxon>Bacteria</taxon>
        <taxon>Bacillati</taxon>
        <taxon>Actinomycetota</taxon>
        <taxon>Actinomycetes</taxon>
        <taxon>Kitasatosporales</taxon>
        <taxon>Streptomycetaceae</taxon>
        <taxon>Streptomyces</taxon>
    </lineage>
</organism>
<dbReference type="InterPro" id="IPR017853">
    <property type="entry name" value="GH"/>
</dbReference>
<proteinExistence type="predicted"/>
<dbReference type="RefSeq" id="WP_369184977.1">
    <property type="nucleotide sequence ID" value="NZ_CP163445.1"/>
</dbReference>
<gene>
    <name evidence="1" type="ORF">AB2U05_31300</name>
</gene>
<evidence type="ECO:0008006" key="2">
    <source>
        <dbReference type="Google" id="ProtNLM"/>
    </source>
</evidence>
<dbReference type="EMBL" id="CP163445">
    <property type="protein sequence ID" value="XDQ82667.1"/>
    <property type="molecule type" value="Genomic_DNA"/>
</dbReference>
<name>A0AB39TTW8_9ACTN</name>
<accession>A0AB39TTW8</accession>
<protein>
    <recommendedName>
        <fullName evidence="2">Abortive infection protein</fullName>
    </recommendedName>
</protein>
<dbReference type="Gene3D" id="3.20.20.80">
    <property type="entry name" value="Glycosidases"/>
    <property type="match status" value="1"/>
</dbReference>
<reference evidence="1" key="1">
    <citation type="submission" date="2024-07" db="EMBL/GenBank/DDBJ databases">
        <authorList>
            <person name="Yu S.T."/>
        </authorList>
    </citation>
    <scope>NUCLEOTIDE SEQUENCE</scope>
    <source>
        <strain evidence="1">Y1</strain>
    </source>
</reference>
<dbReference type="SUPFAM" id="SSF51445">
    <property type="entry name" value="(Trans)glycosidases"/>
    <property type="match status" value="1"/>
</dbReference>